<comment type="caution">
    <text evidence="2">The sequence shown here is derived from an EMBL/GenBank/DDBJ whole genome shotgun (WGS) entry which is preliminary data.</text>
</comment>
<feature type="compositionally biased region" description="Basic and acidic residues" evidence="1">
    <location>
        <begin position="166"/>
        <end position="185"/>
    </location>
</feature>
<evidence type="ECO:0000256" key="1">
    <source>
        <dbReference type="SAM" id="MobiDB-lite"/>
    </source>
</evidence>
<feature type="compositionally biased region" description="Polar residues" evidence="1">
    <location>
        <begin position="25"/>
        <end position="35"/>
    </location>
</feature>
<gene>
    <name evidence="2" type="ORF">O181_006246</name>
</gene>
<sequence>MSSCKPHKSRSSSVHDPDREYSIEYVQTQSPMSPNISLTTPITSSMNGSGLNIDNPTNTKMNVSDGHTPEISSKPTLNISLGSQVHVDNEKRVDREQQKRQLENVTWSGLLEGNPGLMLHQNMAPKGKEVQSHEPIKVVSDKMFASLPLVHKEKVTGNNHPYCFKPRTDHASSSREKTVDYEDKNISPNHSETNDDQGGTISWHMRRALSQMLSSPTLKCHSPRVFLGNPRLDSKGTRLTKLTMWQNVQARRSNKDG</sequence>
<feature type="compositionally biased region" description="Polar residues" evidence="1">
    <location>
        <begin position="186"/>
        <end position="199"/>
    </location>
</feature>
<dbReference type="EMBL" id="AVOT02001325">
    <property type="protein sequence ID" value="MBW0466531.1"/>
    <property type="molecule type" value="Genomic_DNA"/>
</dbReference>
<name>A0A9Q3BIT9_9BASI</name>
<organism evidence="2 3">
    <name type="scientific">Austropuccinia psidii MF-1</name>
    <dbReference type="NCBI Taxonomy" id="1389203"/>
    <lineage>
        <taxon>Eukaryota</taxon>
        <taxon>Fungi</taxon>
        <taxon>Dikarya</taxon>
        <taxon>Basidiomycota</taxon>
        <taxon>Pucciniomycotina</taxon>
        <taxon>Pucciniomycetes</taxon>
        <taxon>Pucciniales</taxon>
        <taxon>Sphaerophragmiaceae</taxon>
        <taxon>Austropuccinia</taxon>
    </lineage>
</organism>
<feature type="region of interest" description="Disordered" evidence="1">
    <location>
        <begin position="160"/>
        <end position="199"/>
    </location>
</feature>
<feature type="region of interest" description="Disordered" evidence="1">
    <location>
        <begin position="1"/>
        <end position="35"/>
    </location>
</feature>
<protein>
    <submittedName>
        <fullName evidence="2">Uncharacterized protein</fullName>
    </submittedName>
</protein>
<evidence type="ECO:0000313" key="3">
    <source>
        <dbReference type="Proteomes" id="UP000765509"/>
    </source>
</evidence>
<reference evidence="2" key="1">
    <citation type="submission" date="2021-03" db="EMBL/GenBank/DDBJ databases">
        <title>Draft genome sequence of rust myrtle Austropuccinia psidii MF-1, a brazilian biotype.</title>
        <authorList>
            <person name="Quecine M.C."/>
            <person name="Pachon D.M.R."/>
            <person name="Bonatelli M.L."/>
            <person name="Correr F.H."/>
            <person name="Franceschini L.M."/>
            <person name="Leite T.F."/>
            <person name="Margarido G.R.A."/>
            <person name="Almeida C.A."/>
            <person name="Ferrarezi J.A."/>
            <person name="Labate C.A."/>
        </authorList>
    </citation>
    <scope>NUCLEOTIDE SEQUENCE</scope>
    <source>
        <strain evidence="2">MF-1</strain>
    </source>
</reference>
<evidence type="ECO:0000313" key="2">
    <source>
        <dbReference type="EMBL" id="MBW0466531.1"/>
    </source>
</evidence>
<feature type="compositionally biased region" description="Basic residues" evidence="1">
    <location>
        <begin position="1"/>
        <end position="10"/>
    </location>
</feature>
<feature type="compositionally biased region" description="Basic and acidic residues" evidence="1">
    <location>
        <begin position="13"/>
        <end position="22"/>
    </location>
</feature>
<keyword evidence="3" id="KW-1185">Reference proteome</keyword>
<dbReference type="AlphaFoldDB" id="A0A9Q3BIT9"/>
<dbReference type="Proteomes" id="UP000765509">
    <property type="component" value="Unassembled WGS sequence"/>
</dbReference>
<accession>A0A9Q3BIT9</accession>
<proteinExistence type="predicted"/>